<evidence type="ECO:0000256" key="3">
    <source>
        <dbReference type="ARBA" id="ARBA00022692"/>
    </source>
</evidence>
<proteinExistence type="predicted"/>
<feature type="transmembrane region" description="Helical" evidence="6">
    <location>
        <begin position="357"/>
        <end position="381"/>
    </location>
</feature>
<dbReference type="InterPro" id="IPR036259">
    <property type="entry name" value="MFS_trans_sf"/>
</dbReference>
<feature type="transmembrane region" description="Helical" evidence="6">
    <location>
        <begin position="270"/>
        <end position="287"/>
    </location>
</feature>
<dbReference type="InterPro" id="IPR050189">
    <property type="entry name" value="MFS_Efflux_Transporters"/>
</dbReference>
<comment type="subcellular location">
    <subcellularLocation>
        <location evidence="1">Cell membrane</location>
        <topology evidence="1">Multi-pass membrane protein</topology>
    </subcellularLocation>
</comment>
<reference evidence="8 9" key="1">
    <citation type="submission" date="2019-04" db="EMBL/GenBank/DDBJ databases">
        <title>Natronomonas sp. F20-122 a newhaloarchaeon isolated from a saline saltern of Isla Bacuta, Huelva, Spain.</title>
        <authorList>
            <person name="Duran-Viseras A."/>
            <person name="Sanchez-Porro C."/>
            <person name="Ventosa A."/>
        </authorList>
    </citation>
    <scope>NUCLEOTIDE SEQUENCE [LARGE SCALE GENOMIC DNA]</scope>
    <source>
        <strain evidence="8 9">F20-122</strain>
    </source>
</reference>
<evidence type="ECO:0000256" key="5">
    <source>
        <dbReference type="ARBA" id="ARBA00023136"/>
    </source>
</evidence>
<feature type="transmembrane region" description="Helical" evidence="6">
    <location>
        <begin position="233"/>
        <end position="250"/>
    </location>
</feature>
<keyword evidence="4 6" id="KW-1133">Transmembrane helix</keyword>
<dbReference type="Pfam" id="PF07690">
    <property type="entry name" value="MFS_1"/>
    <property type="match status" value="1"/>
</dbReference>
<dbReference type="PROSITE" id="PS50850">
    <property type="entry name" value="MFS"/>
    <property type="match status" value="1"/>
</dbReference>
<dbReference type="InterPro" id="IPR011701">
    <property type="entry name" value="MFS"/>
</dbReference>
<dbReference type="Gene3D" id="1.20.1250.20">
    <property type="entry name" value="MFS general substrate transporter like domains"/>
    <property type="match status" value="2"/>
</dbReference>
<evidence type="ECO:0000313" key="9">
    <source>
        <dbReference type="Proteomes" id="UP000308037"/>
    </source>
</evidence>
<feature type="transmembrane region" description="Helical" evidence="6">
    <location>
        <begin position="387"/>
        <end position="405"/>
    </location>
</feature>
<dbReference type="PANTHER" id="PTHR43124:SF3">
    <property type="entry name" value="CHLORAMPHENICOL EFFLUX PUMP RV0191"/>
    <property type="match status" value="1"/>
</dbReference>
<protein>
    <submittedName>
        <fullName evidence="8">MFS transporter</fullName>
    </submittedName>
</protein>
<feature type="transmembrane region" description="Helical" evidence="6">
    <location>
        <begin position="152"/>
        <end position="171"/>
    </location>
</feature>
<keyword evidence="5 6" id="KW-0472">Membrane</keyword>
<evidence type="ECO:0000256" key="1">
    <source>
        <dbReference type="ARBA" id="ARBA00004651"/>
    </source>
</evidence>
<dbReference type="InterPro" id="IPR020846">
    <property type="entry name" value="MFS_dom"/>
</dbReference>
<dbReference type="Proteomes" id="UP000308037">
    <property type="component" value="Unassembled WGS sequence"/>
</dbReference>
<evidence type="ECO:0000313" key="8">
    <source>
        <dbReference type="EMBL" id="TKR24431.1"/>
    </source>
</evidence>
<feature type="transmembrane region" description="Helical" evidence="6">
    <location>
        <begin position="299"/>
        <end position="317"/>
    </location>
</feature>
<feature type="transmembrane region" description="Helical" evidence="6">
    <location>
        <begin position="323"/>
        <end position="345"/>
    </location>
</feature>
<feature type="transmembrane region" description="Helical" evidence="6">
    <location>
        <begin position="119"/>
        <end position="140"/>
    </location>
</feature>
<feature type="transmembrane region" description="Helical" evidence="6">
    <location>
        <begin position="29"/>
        <end position="50"/>
    </location>
</feature>
<sequence length="408" mass="43670">MGRIQTPVGHSSTIRKEVRTLRDDGRGKILFAVSAGSFLIVGVQMIYPVMLPELRVAYGLNLGTAGLLLTLLWAANAIGQIPSGILADEIGEKRTLLLSVVLSAVTIVLIVSFESSAALFASTVLLGAGLALFGVARYTIMYETYPDRAGTTIGIVLAAADAGQSLLPPLASVLTVVVAWQLGFGFTIPIFILIAVTIWLYIPREVSSEKQSSEHMSLSRFAETLSMMYTKRVIFATTIFVIYVCVWVSFTSFYPTYLIESKNIPQTTTAILFGSFFAAGVVIKPLSGAIYDRVGIRRTLMVLAPISALALIAFPLAEGVLPIAVITLLVAPLLGSGTIAQSYLIEIFTHDVRGTGLGIIRTCGLLIGSTTPAIFGFFAEIGYFDEGFLALALLIGTMITLIMLLPSK</sequence>
<comment type="caution">
    <text evidence="8">The sequence shown here is derived from an EMBL/GenBank/DDBJ whole genome shotgun (WGS) entry which is preliminary data.</text>
</comment>
<dbReference type="SUPFAM" id="SSF103473">
    <property type="entry name" value="MFS general substrate transporter"/>
    <property type="match status" value="1"/>
</dbReference>
<gene>
    <name evidence="8" type="ORF">DM868_14445</name>
</gene>
<feature type="domain" description="Major facilitator superfamily (MFS) profile" evidence="7">
    <location>
        <begin position="29"/>
        <end position="408"/>
    </location>
</feature>
<accession>A0A4U5J8B9</accession>
<keyword evidence="9" id="KW-1185">Reference proteome</keyword>
<keyword evidence="2" id="KW-1003">Cell membrane</keyword>
<dbReference type="OrthoDB" id="204820at2157"/>
<evidence type="ECO:0000256" key="4">
    <source>
        <dbReference type="ARBA" id="ARBA00022989"/>
    </source>
</evidence>
<dbReference type="AlphaFoldDB" id="A0A4U5J8B9"/>
<dbReference type="GO" id="GO:0022857">
    <property type="term" value="F:transmembrane transporter activity"/>
    <property type="evidence" value="ECO:0007669"/>
    <property type="project" value="InterPro"/>
</dbReference>
<dbReference type="PANTHER" id="PTHR43124">
    <property type="entry name" value="PURINE EFFLUX PUMP PBUE"/>
    <property type="match status" value="1"/>
</dbReference>
<keyword evidence="3 6" id="KW-0812">Transmembrane</keyword>
<name>A0A4U5J8B9_9EURY</name>
<evidence type="ECO:0000256" key="2">
    <source>
        <dbReference type="ARBA" id="ARBA00022475"/>
    </source>
</evidence>
<feature type="transmembrane region" description="Helical" evidence="6">
    <location>
        <begin position="56"/>
        <end position="75"/>
    </location>
</feature>
<evidence type="ECO:0000256" key="6">
    <source>
        <dbReference type="SAM" id="Phobius"/>
    </source>
</evidence>
<organism evidence="8 9">
    <name type="scientific">Natronomonas salsuginis</name>
    <dbReference type="NCBI Taxonomy" id="2217661"/>
    <lineage>
        <taxon>Archaea</taxon>
        <taxon>Methanobacteriati</taxon>
        <taxon>Methanobacteriota</taxon>
        <taxon>Stenosarchaea group</taxon>
        <taxon>Halobacteria</taxon>
        <taxon>Halobacteriales</taxon>
        <taxon>Natronomonadaceae</taxon>
        <taxon>Natronomonas</taxon>
    </lineage>
</organism>
<dbReference type="EMBL" id="QKNX01000009">
    <property type="protein sequence ID" value="TKR24431.1"/>
    <property type="molecule type" value="Genomic_DNA"/>
</dbReference>
<feature type="transmembrane region" description="Helical" evidence="6">
    <location>
        <begin position="177"/>
        <end position="202"/>
    </location>
</feature>
<dbReference type="GO" id="GO:0005886">
    <property type="term" value="C:plasma membrane"/>
    <property type="evidence" value="ECO:0007669"/>
    <property type="project" value="UniProtKB-SubCell"/>
</dbReference>
<evidence type="ECO:0000259" key="7">
    <source>
        <dbReference type="PROSITE" id="PS50850"/>
    </source>
</evidence>
<feature type="transmembrane region" description="Helical" evidence="6">
    <location>
        <begin position="96"/>
        <end position="113"/>
    </location>
</feature>